<gene>
    <name evidence="2" type="primary">PARPA_03687.1 scaffold 9273</name>
</gene>
<evidence type="ECO:0000313" key="2">
    <source>
        <dbReference type="EMBL" id="CEP10068.1"/>
    </source>
</evidence>
<feature type="compositionally biased region" description="Polar residues" evidence="1">
    <location>
        <begin position="130"/>
        <end position="157"/>
    </location>
</feature>
<accession>A0A0B7N3Q1</accession>
<keyword evidence="3" id="KW-1185">Reference proteome</keyword>
<protein>
    <submittedName>
        <fullName evidence="2">Uncharacterized protein</fullName>
    </submittedName>
</protein>
<dbReference type="STRING" id="35722.A0A0B7N3Q1"/>
<dbReference type="OrthoDB" id="2284447at2759"/>
<feature type="compositionally biased region" description="Basic residues" evidence="1">
    <location>
        <begin position="509"/>
        <end position="524"/>
    </location>
</feature>
<feature type="region of interest" description="Disordered" evidence="1">
    <location>
        <begin position="25"/>
        <end position="53"/>
    </location>
</feature>
<reference evidence="2 3" key="1">
    <citation type="submission" date="2014-09" db="EMBL/GenBank/DDBJ databases">
        <authorList>
            <person name="Ellenberger Sabrina"/>
        </authorList>
    </citation>
    <scope>NUCLEOTIDE SEQUENCE [LARGE SCALE GENOMIC DNA]</scope>
    <source>
        <strain evidence="2 3">CBS 412.66</strain>
    </source>
</reference>
<evidence type="ECO:0000256" key="1">
    <source>
        <dbReference type="SAM" id="MobiDB-lite"/>
    </source>
</evidence>
<organism evidence="2 3">
    <name type="scientific">Parasitella parasitica</name>
    <dbReference type="NCBI Taxonomy" id="35722"/>
    <lineage>
        <taxon>Eukaryota</taxon>
        <taxon>Fungi</taxon>
        <taxon>Fungi incertae sedis</taxon>
        <taxon>Mucoromycota</taxon>
        <taxon>Mucoromycotina</taxon>
        <taxon>Mucoromycetes</taxon>
        <taxon>Mucorales</taxon>
        <taxon>Mucorineae</taxon>
        <taxon>Mucoraceae</taxon>
        <taxon>Parasitella</taxon>
    </lineage>
</organism>
<dbReference type="Proteomes" id="UP000054107">
    <property type="component" value="Unassembled WGS sequence"/>
</dbReference>
<proteinExistence type="predicted"/>
<feature type="region of interest" description="Disordered" evidence="1">
    <location>
        <begin position="503"/>
        <end position="524"/>
    </location>
</feature>
<sequence length="524" mass="57845">MSHDQETSTEKDDIFKLPKAILLPKSRAQTHPRGNAITIAQPSEQSSSDKASTTDELVKSFKQCIESSLQPLVKRIADIEKAMLERTASIAQEISTLSINQQTLHHSILDVMEKLDELQFDSDDSCSSFNVPLKRSSNNADNESACSTESSGTQSDFRSSEESYSGSEEEGAEPAPLNDFQLPEMAIAFVKTNSNSQAARTDSRKYTSKFNTSQPTTLSSNCDADSNTSNMPRNSKTVEQTKIINPIFSREPAMPPASAVYPTMTNAPATVATPVQVPAIASIPATASSANERTMISGQTATAASTSIPIRLPPSDSTPAPPASTEAPQITALKTTDLATKDKITPTRQSNRRKTQNKGFTYLYLNSSSRHHTDVKDNLCTLGIDPSKILDVHFPRSKIVAVLFPDDYLHNVTDIFIKYKISILLDFDPLDPKNLGDPKYKNLPLARRAKLMQEFHSNQICRALDNMKEPVKFEVLCDFEKKGWINKELAAKFALEVFSTKSKDNGTRNHTRKRNRNRNHNAAS</sequence>
<feature type="region of interest" description="Disordered" evidence="1">
    <location>
        <begin position="130"/>
        <end position="176"/>
    </location>
</feature>
<feature type="compositionally biased region" description="Polar residues" evidence="1">
    <location>
        <begin position="38"/>
        <end position="51"/>
    </location>
</feature>
<name>A0A0B7N3Q1_9FUNG</name>
<feature type="region of interest" description="Disordered" evidence="1">
    <location>
        <begin position="300"/>
        <end position="329"/>
    </location>
</feature>
<feature type="compositionally biased region" description="Low complexity" evidence="1">
    <location>
        <begin position="313"/>
        <end position="328"/>
    </location>
</feature>
<dbReference type="AlphaFoldDB" id="A0A0B7N3Q1"/>
<feature type="compositionally biased region" description="Polar residues" evidence="1">
    <location>
        <begin position="208"/>
        <end position="234"/>
    </location>
</feature>
<dbReference type="EMBL" id="LN723094">
    <property type="protein sequence ID" value="CEP10068.1"/>
    <property type="molecule type" value="Genomic_DNA"/>
</dbReference>
<evidence type="ECO:0000313" key="3">
    <source>
        <dbReference type="Proteomes" id="UP000054107"/>
    </source>
</evidence>
<feature type="region of interest" description="Disordered" evidence="1">
    <location>
        <begin position="193"/>
        <end position="234"/>
    </location>
</feature>